<sequence>MEDPPPDVAAALAALPSRVMDLRALIFAAANATGTAPLTETLKWGQPAYLPAKRAGTTLRLGVDAGQPTLFVPCSTNLLDRFRDAFPTEFTYSGARAVHLPAQGPFPQAAFQQIAAMALTYHRDKRR</sequence>
<accession>A0A975TWU5</accession>
<evidence type="ECO:0000313" key="1">
    <source>
        <dbReference type="EMBL" id="MBY4891408.1"/>
    </source>
</evidence>
<dbReference type="EMBL" id="JAIMBW010000001">
    <property type="protein sequence ID" value="MBY4891408.1"/>
    <property type="molecule type" value="Genomic_DNA"/>
</dbReference>
<dbReference type="Proteomes" id="UP000693972">
    <property type="component" value="Unassembled WGS sequence"/>
</dbReference>
<gene>
    <name evidence="1" type="ORF">KUL25_01370</name>
    <name evidence="2" type="ORF">KUL25_01375</name>
</gene>
<evidence type="ECO:0000313" key="3">
    <source>
        <dbReference type="Proteomes" id="UP000693972"/>
    </source>
</evidence>
<proteinExistence type="predicted"/>
<reference evidence="2 3" key="1">
    <citation type="submission" date="2021-07" db="EMBL/GenBank/DDBJ databases">
        <title>Karlodiniumbacter phycospheric gen. nov., sp. nov., a phycosphere bacterium isolated from karlodinium veneficum.</title>
        <authorList>
            <person name="Peng Y."/>
            <person name="Jiang L."/>
            <person name="Lee J."/>
        </authorList>
    </citation>
    <scope>NUCLEOTIDE SEQUENCE</scope>
    <source>
        <strain evidence="2 3">N5</strain>
    </source>
</reference>
<organism evidence="2">
    <name type="scientific">Gymnodinialimonas phycosphaerae</name>
    <dbReference type="NCBI Taxonomy" id="2841589"/>
    <lineage>
        <taxon>Bacteria</taxon>
        <taxon>Pseudomonadati</taxon>
        <taxon>Pseudomonadota</taxon>
        <taxon>Alphaproteobacteria</taxon>
        <taxon>Rhodobacterales</taxon>
        <taxon>Paracoccaceae</taxon>
        <taxon>Gymnodinialimonas</taxon>
    </lineage>
</organism>
<protein>
    <submittedName>
        <fullName evidence="2">DUF1801 domain-containing protein</fullName>
    </submittedName>
</protein>
<keyword evidence="3" id="KW-1185">Reference proteome</keyword>
<evidence type="ECO:0000313" key="2">
    <source>
        <dbReference type="EMBL" id="QXL88201.1"/>
    </source>
</evidence>
<dbReference type="SUPFAM" id="SSF159888">
    <property type="entry name" value="YdhG-like"/>
    <property type="match status" value="1"/>
</dbReference>
<dbReference type="AlphaFoldDB" id="A0A975TWU5"/>
<dbReference type="RefSeq" id="WP_257891284.1">
    <property type="nucleotide sequence ID" value="NZ_JAIMBW010000001.1"/>
</dbReference>
<name>A0A975TWU5_9RHOB</name>
<dbReference type="EMBL" id="CP078073">
    <property type="protein sequence ID" value="QXL88201.1"/>
    <property type="molecule type" value="Genomic_DNA"/>
</dbReference>